<keyword evidence="1 8" id="KW-0696">RNA-directed RNA polymerase</keyword>
<keyword evidence="3" id="KW-0548">Nucleotidyltransferase</keyword>
<dbReference type="Gene3D" id="3.30.70.270">
    <property type="match status" value="1"/>
</dbReference>
<keyword evidence="5" id="KW-0378">Hydrolase</keyword>
<name>E0YJ79_9CALI</name>
<dbReference type="EMBL" id="HM035120">
    <property type="protein sequence ID" value="ADL57584.1"/>
    <property type="molecule type" value="Genomic_RNA"/>
</dbReference>
<dbReference type="GO" id="GO:0003723">
    <property type="term" value="F:RNA binding"/>
    <property type="evidence" value="ECO:0007669"/>
    <property type="project" value="InterPro"/>
</dbReference>
<evidence type="ECO:0000256" key="2">
    <source>
        <dbReference type="ARBA" id="ARBA00022679"/>
    </source>
</evidence>
<dbReference type="GO" id="GO:0016787">
    <property type="term" value="F:hydrolase activity"/>
    <property type="evidence" value="ECO:0007669"/>
    <property type="project" value="UniProtKB-KW"/>
</dbReference>
<accession>E0YJ79</accession>
<dbReference type="InterPro" id="IPR001205">
    <property type="entry name" value="RNA-dir_pol_C"/>
</dbReference>
<dbReference type="InterPro" id="IPR043128">
    <property type="entry name" value="Rev_trsase/Diguanyl_cyclase"/>
</dbReference>
<evidence type="ECO:0000313" key="8">
    <source>
        <dbReference type="EMBL" id="ADL57584.1"/>
    </source>
</evidence>
<dbReference type="InterPro" id="IPR043502">
    <property type="entry name" value="DNA/RNA_pol_sf"/>
</dbReference>
<feature type="non-terminal residue" evidence="8">
    <location>
        <position position="89"/>
    </location>
</feature>
<dbReference type="Pfam" id="PF00680">
    <property type="entry name" value="RdRP_1"/>
    <property type="match status" value="1"/>
</dbReference>
<keyword evidence="4" id="KW-0547">Nucleotide-binding</keyword>
<dbReference type="GO" id="GO:0006351">
    <property type="term" value="P:DNA-templated transcription"/>
    <property type="evidence" value="ECO:0007669"/>
    <property type="project" value="InterPro"/>
</dbReference>
<dbReference type="GO" id="GO:0000166">
    <property type="term" value="F:nucleotide binding"/>
    <property type="evidence" value="ECO:0007669"/>
    <property type="project" value="UniProtKB-KW"/>
</dbReference>
<evidence type="ECO:0000256" key="1">
    <source>
        <dbReference type="ARBA" id="ARBA00022484"/>
    </source>
</evidence>
<proteinExistence type="predicted"/>
<evidence type="ECO:0000259" key="7">
    <source>
        <dbReference type="Pfam" id="PF00680"/>
    </source>
</evidence>
<feature type="domain" description="RNA-directed RNA polymerase C-terminal" evidence="7">
    <location>
        <begin position="31"/>
        <end position="70"/>
    </location>
</feature>
<reference evidence="8" key="1">
    <citation type="journal article" date="2010" name="J. Virol.">
        <title>Genetic diversity and histo-blood group antigen interactions of rhesus enteric caliciviruses.</title>
        <authorList>
            <person name="Farkas T."/>
            <person name="Cross R.W."/>
            <person name="Hargitt E.III."/>
            <person name="Lerche N.W."/>
            <person name="Morrow A.L."/>
            <person name="Sestak K."/>
        </authorList>
    </citation>
    <scope>NUCLEOTIDE SEQUENCE</scope>
    <source>
        <strain evidence="8">FT286</strain>
    </source>
</reference>
<evidence type="ECO:0000256" key="3">
    <source>
        <dbReference type="ARBA" id="ARBA00022695"/>
    </source>
</evidence>
<protein>
    <submittedName>
        <fullName evidence="8">RNA-dependent RNA polymerase</fullName>
    </submittedName>
</protein>
<evidence type="ECO:0000256" key="5">
    <source>
        <dbReference type="ARBA" id="ARBA00022801"/>
    </source>
</evidence>
<dbReference type="GO" id="GO:0003968">
    <property type="term" value="F:RNA-directed RNA polymerase activity"/>
    <property type="evidence" value="ECO:0007669"/>
    <property type="project" value="UniProtKB-KW"/>
</dbReference>
<dbReference type="SUPFAM" id="SSF56672">
    <property type="entry name" value="DNA/RNA polymerases"/>
    <property type="match status" value="1"/>
</dbReference>
<evidence type="ECO:0000256" key="6">
    <source>
        <dbReference type="ARBA" id="ARBA00022953"/>
    </source>
</evidence>
<keyword evidence="2" id="KW-0808">Transferase</keyword>
<sequence>MINDIYLSGLRVLFSLSDHPQASKLRDLLSLPRKVLIVDEIKTVTQGLPSGVPATSILNCICHWIASTIATSQALRISCAEAVTFPLAV</sequence>
<keyword evidence="6" id="KW-0693">Viral RNA replication</keyword>
<evidence type="ECO:0000256" key="4">
    <source>
        <dbReference type="ARBA" id="ARBA00022741"/>
    </source>
</evidence>
<organism evidence="8">
    <name type="scientific">Rhesus macaque recovirus</name>
    <dbReference type="NCBI Taxonomy" id="875071"/>
    <lineage>
        <taxon>Viruses</taxon>
        <taxon>Riboviria</taxon>
        <taxon>Orthornavirae</taxon>
        <taxon>Pisuviricota</taxon>
        <taxon>Pisoniviricetes</taxon>
        <taxon>Picornavirales</taxon>
        <taxon>Caliciviridae</taxon>
        <taxon>Recovirus</taxon>
    </lineage>
</organism>
<feature type="non-terminal residue" evidence="8">
    <location>
        <position position="1"/>
    </location>
</feature>